<proteinExistence type="predicted"/>
<reference evidence="1 2" key="1">
    <citation type="submission" date="2017-11" db="EMBL/GenBank/DDBJ databases">
        <title>Sequencing the genomes of 1000 actinobacteria strains.</title>
        <authorList>
            <person name="Klenk H.-P."/>
        </authorList>
    </citation>
    <scope>NUCLEOTIDE SEQUENCE [LARGE SCALE GENOMIC DNA]</scope>
    <source>
        <strain evidence="1 2">DSM 12798</strain>
    </source>
</reference>
<dbReference type="Proteomes" id="UP000229263">
    <property type="component" value="Unassembled WGS sequence"/>
</dbReference>
<name>A0ABX4N2B5_9MICC</name>
<evidence type="ECO:0008006" key="3">
    <source>
        <dbReference type="Google" id="ProtNLM"/>
    </source>
</evidence>
<accession>A0ABX4N2B5</accession>
<gene>
    <name evidence="1" type="ORF">ATK23_3099</name>
</gene>
<dbReference type="EMBL" id="PGEY01000001">
    <property type="protein sequence ID" value="PJJ45802.1"/>
    <property type="molecule type" value="Genomic_DNA"/>
</dbReference>
<comment type="caution">
    <text evidence="1">The sequence shown here is derived from an EMBL/GenBank/DDBJ whole genome shotgun (WGS) entry which is preliminary data.</text>
</comment>
<evidence type="ECO:0000313" key="1">
    <source>
        <dbReference type="EMBL" id="PJJ45802.1"/>
    </source>
</evidence>
<dbReference type="RefSeq" id="WP_157066421.1">
    <property type="nucleotide sequence ID" value="NZ_PGEY01000001.1"/>
</dbReference>
<evidence type="ECO:0000313" key="2">
    <source>
        <dbReference type="Proteomes" id="UP000229263"/>
    </source>
</evidence>
<protein>
    <recommendedName>
        <fullName evidence="3">Type III secretion system (T3SS) SseB-like protein</fullName>
    </recommendedName>
</protein>
<organism evidence="1 2">
    <name type="scientific">Glutamicibacter mysorens</name>
    <dbReference type="NCBI Taxonomy" id="257984"/>
    <lineage>
        <taxon>Bacteria</taxon>
        <taxon>Bacillati</taxon>
        <taxon>Actinomycetota</taxon>
        <taxon>Actinomycetes</taxon>
        <taxon>Micrococcales</taxon>
        <taxon>Micrococcaceae</taxon>
        <taxon>Glutamicibacter</taxon>
    </lineage>
</organism>
<keyword evidence="2" id="KW-1185">Reference proteome</keyword>
<sequence>MSLFARKTSEASTHRVHIHFAQPMTERLRKDHEAGLIDTLLPACNSSGSITNAKSTLDAAEEPISSDIELEVTTSDPKKLFAKMLSSLTASGLGRGSWLIIDGQRTDVGSSEYVLLRTRLAGESDSHLEPTVRALQHALGDGNIGWHEDVYYRHDGPVFVYNGDSAQAIIQTLEAELVKHPLLRKAEIVSVSPQH</sequence>